<evidence type="ECO:0000259" key="8">
    <source>
        <dbReference type="Pfam" id="PF03600"/>
    </source>
</evidence>
<feature type="transmembrane region" description="Helical" evidence="7">
    <location>
        <begin position="568"/>
        <end position="596"/>
    </location>
</feature>
<feature type="domain" description="Citrate transporter-like" evidence="8">
    <location>
        <begin position="236"/>
        <end position="664"/>
    </location>
</feature>
<evidence type="ECO:0000313" key="9">
    <source>
        <dbReference type="Proteomes" id="UP001652620"/>
    </source>
</evidence>
<dbReference type="CDD" id="cd01116">
    <property type="entry name" value="P_permease"/>
    <property type="match status" value="1"/>
</dbReference>
<keyword evidence="4 7" id="KW-1133">Transmembrane helix</keyword>
<evidence type="ECO:0000256" key="2">
    <source>
        <dbReference type="ARBA" id="ARBA00022448"/>
    </source>
</evidence>
<feature type="transmembrane region" description="Helical" evidence="7">
    <location>
        <begin position="53"/>
        <end position="73"/>
    </location>
</feature>
<feature type="transmembrane region" description="Helical" evidence="7">
    <location>
        <begin position="316"/>
        <end position="347"/>
    </location>
</feature>
<proteinExistence type="predicted"/>
<evidence type="ECO:0000256" key="4">
    <source>
        <dbReference type="ARBA" id="ARBA00022989"/>
    </source>
</evidence>
<keyword evidence="2" id="KW-0813">Transport</keyword>
<dbReference type="AlphaFoldDB" id="A0A6I9UYF3"/>
<feature type="transmembrane region" description="Helical" evidence="7">
    <location>
        <begin position="654"/>
        <end position="678"/>
    </location>
</feature>
<protein>
    <submittedName>
        <fullName evidence="10">P protein</fullName>
    </submittedName>
</protein>
<feature type="transmembrane region" description="Helical" evidence="7">
    <location>
        <begin position="247"/>
        <end position="264"/>
    </location>
</feature>
<organism evidence="9 10">
    <name type="scientific">Bactrocera dorsalis</name>
    <name type="common">Oriental fruit fly</name>
    <name type="synonym">Dacus dorsalis</name>
    <dbReference type="NCBI Taxonomy" id="27457"/>
    <lineage>
        <taxon>Eukaryota</taxon>
        <taxon>Metazoa</taxon>
        <taxon>Ecdysozoa</taxon>
        <taxon>Arthropoda</taxon>
        <taxon>Hexapoda</taxon>
        <taxon>Insecta</taxon>
        <taxon>Pterygota</taxon>
        <taxon>Neoptera</taxon>
        <taxon>Endopterygota</taxon>
        <taxon>Diptera</taxon>
        <taxon>Brachycera</taxon>
        <taxon>Muscomorpha</taxon>
        <taxon>Tephritoidea</taxon>
        <taxon>Tephritidae</taxon>
        <taxon>Bactrocera</taxon>
        <taxon>Bactrocera</taxon>
    </lineage>
</organism>
<keyword evidence="5 7" id="KW-0472">Membrane</keyword>
<feature type="transmembrane region" description="Helical" evidence="7">
    <location>
        <begin position="616"/>
        <end position="642"/>
    </location>
</feature>
<dbReference type="Pfam" id="PF03600">
    <property type="entry name" value="CitMHS"/>
    <property type="match status" value="1"/>
</dbReference>
<evidence type="ECO:0000256" key="1">
    <source>
        <dbReference type="ARBA" id="ARBA00004141"/>
    </source>
</evidence>
<feature type="transmembrane region" description="Helical" evidence="7">
    <location>
        <begin position="221"/>
        <end position="241"/>
    </location>
</feature>
<feature type="transmembrane region" description="Helical" evidence="7">
    <location>
        <begin position="359"/>
        <end position="379"/>
    </location>
</feature>
<reference evidence="10" key="1">
    <citation type="submission" date="2025-08" db="UniProtKB">
        <authorList>
            <consortium name="RefSeq"/>
        </authorList>
    </citation>
    <scope>IDENTIFICATION</scope>
    <source>
        <tissue evidence="10">Adult</tissue>
    </source>
</reference>
<evidence type="ECO:0000256" key="5">
    <source>
        <dbReference type="ARBA" id="ARBA00023136"/>
    </source>
</evidence>
<dbReference type="RefSeq" id="XP_011200789.2">
    <property type="nucleotide sequence ID" value="XM_011202487.2"/>
</dbReference>
<feature type="region of interest" description="Disordered" evidence="6">
    <location>
        <begin position="1"/>
        <end position="30"/>
    </location>
</feature>
<feature type="transmembrane region" description="Helical" evidence="7">
    <location>
        <begin position="276"/>
        <end position="296"/>
    </location>
</feature>
<gene>
    <name evidence="10" type="primary">LOC105224415</name>
</gene>
<dbReference type="PANTHER" id="PTHR43568">
    <property type="entry name" value="P PROTEIN"/>
    <property type="match status" value="1"/>
</dbReference>
<evidence type="ECO:0000256" key="7">
    <source>
        <dbReference type="SAM" id="Phobius"/>
    </source>
</evidence>
<dbReference type="PANTHER" id="PTHR43568:SF1">
    <property type="entry name" value="P PROTEIN"/>
    <property type="match status" value="1"/>
</dbReference>
<keyword evidence="9" id="KW-1185">Reference proteome</keyword>
<feature type="transmembrane region" description="Helical" evidence="7">
    <location>
        <begin position="537"/>
        <end position="556"/>
    </location>
</feature>
<name>A0A6I9UYF3_BACDO</name>
<evidence type="ECO:0000256" key="3">
    <source>
        <dbReference type="ARBA" id="ARBA00022692"/>
    </source>
</evidence>
<comment type="subcellular location">
    <subcellularLocation>
        <location evidence="1">Membrane</location>
        <topology evidence="1">Multi-pass membrane protein</topology>
    </subcellularLocation>
</comment>
<dbReference type="InterPro" id="IPR051475">
    <property type="entry name" value="Diverse_Ion_Transporter"/>
</dbReference>
<keyword evidence="3 7" id="KW-0812">Transmembrane</keyword>
<dbReference type="GeneID" id="105224415"/>
<dbReference type="InterPro" id="IPR004680">
    <property type="entry name" value="Cit_transptr-like_dom"/>
</dbReference>
<dbReference type="GO" id="GO:0055085">
    <property type="term" value="P:transmembrane transport"/>
    <property type="evidence" value="ECO:0007669"/>
    <property type="project" value="InterPro"/>
</dbReference>
<feature type="transmembrane region" description="Helical" evidence="7">
    <location>
        <begin position="698"/>
        <end position="719"/>
    </location>
</feature>
<feature type="transmembrane region" description="Helical" evidence="7">
    <location>
        <begin position="511"/>
        <end position="531"/>
    </location>
</feature>
<sequence length="732" mass="82081">MAKKVEEEEKSDIDDINLDDEEEPQPEPKKRIRIVVPEEDEGSTASRTRLQTVFYYIKIAFLCSVWLVIAVLLPTMPIEKMDGHLTTIFPNQTKIIVIDLKRVTRASLGLRAYGPFLVSVHASNVDPRINNHMTAFLEKAVYAADGESITDIIVVSNIQYFLLTTSEHLSTNVAPVKVYGHFGLTNFSIEDANNVRLRLHLETNVDTEVTIKYFYERSLDAQTCIILGALVLAFLYISIVWELVNRTFVALIAATLAIAVLGFMRSWPDIGKIIKWMDTETLLLLFGMMILVGVLAESGIFDYFAVQAYKMSRGHIWPMVNILCFFTATLSAFVDSVTMMLLITPIIVKLCEVMQADPVLVLMFLVIYANIGAASTPVGDPPNIIITTNSFIAAHNVNFGNFMMHTLPCVLLTLLQTYIQLRLTFRKLGVVPYIADAESEMRMGTHAWERAAAAIQPYSKDTRQLRDVLMHKAQHVKRHIKRLGKRRTTTANYKETLTELRTNYGIRNKILLLKSIIAFAFVMTLFFMHSVHGLHQLSLGECALMGAIMLLILADVRDMEAILGRVEWSTLIFFGSLFVLMEALTEIGVIAVLGHMVENLVRSVDEEQRLLVALQLMLWVSAIASAFLDNIPVTTMMIRIVISLSQNKELHLPLHPLVWALALGACFGGNGTLIGGSANVVTAGVAEQHGYAFTFKRFFMVGFPVMIGNVIITSIYLYVCHSVYQWHDPPIN</sequence>
<accession>A0A6I9UYF3</accession>
<dbReference type="GO" id="GO:0016020">
    <property type="term" value="C:membrane"/>
    <property type="evidence" value="ECO:0007669"/>
    <property type="project" value="UniProtKB-SubCell"/>
</dbReference>
<dbReference type="Proteomes" id="UP001652620">
    <property type="component" value="Chromosome 5"/>
</dbReference>
<dbReference type="InParanoid" id="A0A6I9UYF3"/>
<dbReference type="KEGG" id="bdr:105224415"/>
<dbReference type="OrthoDB" id="442352at2759"/>
<feature type="compositionally biased region" description="Acidic residues" evidence="6">
    <location>
        <begin position="8"/>
        <end position="25"/>
    </location>
</feature>
<evidence type="ECO:0000256" key="6">
    <source>
        <dbReference type="SAM" id="MobiDB-lite"/>
    </source>
</evidence>
<evidence type="ECO:0000313" key="10">
    <source>
        <dbReference type="RefSeq" id="XP_011200789.2"/>
    </source>
</evidence>